<evidence type="ECO:0000259" key="11">
    <source>
        <dbReference type="Pfam" id="PF00576"/>
    </source>
</evidence>
<dbReference type="PRINTS" id="PR00189">
    <property type="entry name" value="TRNSTHYRETIN"/>
</dbReference>
<keyword evidence="8 10" id="KW-0378">Hydrolase</keyword>
<reference evidence="12 13" key="1">
    <citation type="journal article" date="2015" name="Genome Announc.">
        <title>Genome Sequence of 'Candidatus Thioglobus singularis' Strain PS1, a Mixotroph from the SUP05 Clade of Marine Gammaproteobacteria.</title>
        <authorList>
            <person name="Marshall K.T."/>
            <person name="Morris R.M."/>
        </authorList>
    </citation>
    <scope>NUCLEOTIDE SEQUENCE [LARGE SCALE GENOMIC DNA]</scope>
    <source>
        <strain evidence="12 13">PS1</strain>
    </source>
</reference>
<comment type="similarity">
    <text evidence="3 10">Belongs to the transthyretin family. 5-hydroxyisourate hydrolase subfamily.</text>
</comment>
<dbReference type="AlphaFoldDB" id="A0A0M4M2Y1"/>
<dbReference type="EMBL" id="CP006911">
    <property type="protein sequence ID" value="ALE02017.1"/>
    <property type="molecule type" value="Genomic_DNA"/>
</dbReference>
<dbReference type="CDD" id="cd05822">
    <property type="entry name" value="TLP_HIUase"/>
    <property type="match status" value="1"/>
</dbReference>
<dbReference type="InterPro" id="IPR014306">
    <property type="entry name" value="Hydroxyisourate_hydrolase"/>
</dbReference>
<dbReference type="PANTHER" id="PTHR10395:SF7">
    <property type="entry name" value="5-HYDROXYISOURATE HYDROLASE"/>
    <property type="match status" value="1"/>
</dbReference>
<dbReference type="InterPro" id="IPR023419">
    <property type="entry name" value="Transthyretin_CS"/>
</dbReference>
<evidence type="ECO:0000256" key="5">
    <source>
        <dbReference type="ARBA" id="ARBA00012609"/>
    </source>
</evidence>
<name>A0A0M4M2Y1_9GAMM</name>
<evidence type="ECO:0000256" key="6">
    <source>
        <dbReference type="ARBA" id="ARBA00017539"/>
    </source>
</evidence>
<comment type="function">
    <text evidence="2">Catalyzes the hydrolysis of 5-hydroxyisourate (HIU) to 2-oxo-4-hydroxy-4-carboxy-5-ureidoimidazoline (OHCU).</text>
</comment>
<organism evidence="12 13">
    <name type="scientific">Candidatus Pseudothioglobus singularis PS1</name>
    <dbReference type="NCBI Taxonomy" id="1125411"/>
    <lineage>
        <taxon>Bacteria</taxon>
        <taxon>Pseudomonadati</taxon>
        <taxon>Pseudomonadota</taxon>
        <taxon>Gammaproteobacteria</taxon>
        <taxon>Candidatus Pseudothioglobaceae</taxon>
        <taxon>Candidatus Pseudothioglobus</taxon>
    </lineage>
</organism>
<feature type="binding site" evidence="9">
    <location>
        <position position="7"/>
    </location>
    <ligand>
        <name>substrate</name>
    </ligand>
</feature>
<dbReference type="PROSITE" id="PS00768">
    <property type="entry name" value="TRANSTHYRETIN_1"/>
    <property type="match status" value="1"/>
</dbReference>
<evidence type="ECO:0000256" key="9">
    <source>
        <dbReference type="PIRSR" id="PIRSR600895-51"/>
    </source>
</evidence>
<dbReference type="STRING" id="1125411.W908_05310"/>
<dbReference type="PANTHER" id="PTHR10395">
    <property type="entry name" value="URICASE AND TRANSTHYRETIN-RELATED"/>
    <property type="match status" value="1"/>
</dbReference>
<evidence type="ECO:0000256" key="1">
    <source>
        <dbReference type="ARBA" id="ARBA00001043"/>
    </source>
</evidence>
<dbReference type="EC" id="3.5.2.17" evidence="5 10"/>
<evidence type="ECO:0000256" key="4">
    <source>
        <dbReference type="ARBA" id="ARBA00011881"/>
    </source>
</evidence>
<dbReference type="Pfam" id="PF00576">
    <property type="entry name" value="Transthyretin"/>
    <property type="match status" value="1"/>
</dbReference>
<evidence type="ECO:0000256" key="8">
    <source>
        <dbReference type="ARBA" id="ARBA00022801"/>
    </source>
</evidence>
<proteinExistence type="inferred from homology"/>
<dbReference type="RefSeq" id="WP_053820231.1">
    <property type="nucleotide sequence ID" value="NZ_CP006911.1"/>
</dbReference>
<gene>
    <name evidence="12" type="ORF">W908_05310</name>
</gene>
<dbReference type="InterPro" id="IPR023416">
    <property type="entry name" value="Transthyretin/HIU_hydrolase_d"/>
</dbReference>
<sequence length="114" mass="12922">MGQLTTHILDTSAGIPASDVVINLYRRDGTSSTHIKSTKTNTDGRCDKPLLSEEEFDEGCYELEFIVNDYFEAKNINCPFLKDVIIRFSISEKSENYHVPLLISPYSYSTYRGS</sequence>
<feature type="binding site" evidence="9">
    <location>
        <position position="111"/>
    </location>
    <ligand>
        <name>substrate</name>
    </ligand>
</feature>
<accession>A0A0M4M2Y1</accession>
<dbReference type="NCBIfam" id="TIGR02962">
    <property type="entry name" value="hdxy_isourate"/>
    <property type="match status" value="1"/>
</dbReference>
<evidence type="ECO:0000256" key="3">
    <source>
        <dbReference type="ARBA" id="ARBA00009850"/>
    </source>
</evidence>
<feature type="binding site" evidence="9">
    <location>
        <position position="45"/>
    </location>
    <ligand>
        <name>substrate</name>
    </ligand>
</feature>
<evidence type="ECO:0000256" key="10">
    <source>
        <dbReference type="RuleBase" id="RU361270"/>
    </source>
</evidence>
<dbReference type="FunFam" id="2.60.40.180:FF:000005">
    <property type="entry name" value="5-hydroxyisourate hydrolase"/>
    <property type="match status" value="1"/>
</dbReference>
<comment type="catalytic activity">
    <reaction evidence="1 10">
        <text>5-hydroxyisourate + H2O = 5-hydroxy-2-oxo-4-ureido-2,5-dihydro-1H-imidazole-5-carboxylate + H(+)</text>
        <dbReference type="Rhea" id="RHEA:23736"/>
        <dbReference type="ChEBI" id="CHEBI:15377"/>
        <dbReference type="ChEBI" id="CHEBI:15378"/>
        <dbReference type="ChEBI" id="CHEBI:18072"/>
        <dbReference type="ChEBI" id="CHEBI:58639"/>
        <dbReference type="EC" id="3.5.2.17"/>
    </reaction>
</comment>
<dbReference type="PROSITE" id="PS00769">
    <property type="entry name" value="TRANSTHYRETIN_2"/>
    <property type="match status" value="1"/>
</dbReference>
<comment type="subunit">
    <text evidence="4 10">Homotetramer.</text>
</comment>
<dbReference type="PATRIC" id="fig|1125411.7.peg.1046"/>
<evidence type="ECO:0000256" key="7">
    <source>
        <dbReference type="ARBA" id="ARBA00022631"/>
    </source>
</evidence>
<dbReference type="InterPro" id="IPR036817">
    <property type="entry name" value="Transthyretin/HIU_hydrolase_sf"/>
</dbReference>
<dbReference type="GO" id="GO:0006144">
    <property type="term" value="P:purine nucleobase metabolic process"/>
    <property type="evidence" value="ECO:0007669"/>
    <property type="project" value="UniProtKB-KW"/>
</dbReference>
<feature type="domain" description="Transthyretin/hydroxyisourate hydrolase" evidence="11">
    <location>
        <begin position="4"/>
        <end position="113"/>
    </location>
</feature>
<dbReference type="Proteomes" id="UP000068905">
    <property type="component" value="Chromosome"/>
</dbReference>
<dbReference type="InterPro" id="IPR000895">
    <property type="entry name" value="Transthyretin/HIU_hydrolase"/>
</dbReference>
<dbReference type="Gene3D" id="2.60.40.180">
    <property type="entry name" value="Transthyretin/hydroxyisourate hydrolase domain"/>
    <property type="match status" value="1"/>
</dbReference>
<evidence type="ECO:0000313" key="13">
    <source>
        <dbReference type="Proteomes" id="UP000068905"/>
    </source>
</evidence>
<dbReference type="GO" id="GO:0033971">
    <property type="term" value="F:hydroxyisourate hydrolase activity"/>
    <property type="evidence" value="ECO:0007669"/>
    <property type="project" value="UniProtKB-EC"/>
</dbReference>
<evidence type="ECO:0000313" key="12">
    <source>
        <dbReference type="EMBL" id="ALE02017.1"/>
    </source>
</evidence>
<dbReference type="KEGG" id="tsn:W908_05310"/>
<dbReference type="OrthoDB" id="9792386at2"/>
<keyword evidence="7 10" id="KW-0659">Purine metabolism</keyword>
<keyword evidence="13" id="KW-1185">Reference proteome</keyword>
<protein>
    <recommendedName>
        <fullName evidence="6 10">5-hydroxyisourate hydrolase</fullName>
        <shortName evidence="10">HIU hydrolase</shortName>
        <shortName evidence="10">HIUHase</shortName>
        <ecNumber evidence="5 10">3.5.2.17</ecNumber>
    </recommendedName>
</protein>
<dbReference type="InterPro" id="IPR023418">
    <property type="entry name" value="Thyroxine_BS"/>
</dbReference>
<dbReference type="SUPFAM" id="SSF49472">
    <property type="entry name" value="Transthyretin (synonym: prealbumin)"/>
    <property type="match status" value="1"/>
</dbReference>
<evidence type="ECO:0000256" key="2">
    <source>
        <dbReference type="ARBA" id="ARBA00002704"/>
    </source>
</evidence>